<gene>
    <name evidence="2" type="ORF">M9Y10_026242</name>
    <name evidence="1" type="ORF">M9Y10_027260</name>
</gene>
<evidence type="ECO:0000313" key="3">
    <source>
        <dbReference type="Proteomes" id="UP001470230"/>
    </source>
</evidence>
<accession>A0ABR2GKY4</accession>
<dbReference type="SUPFAM" id="SSF140860">
    <property type="entry name" value="Pseudo ankyrin repeat-like"/>
    <property type="match status" value="1"/>
</dbReference>
<organism evidence="1 3">
    <name type="scientific">Tritrichomonas musculus</name>
    <dbReference type="NCBI Taxonomy" id="1915356"/>
    <lineage>
        <taxon>Eukaryota</taxon>
        <taxon>Metamonada</taxon>
        <taxon>Parabasalia</taxon>
        <taxon>Tritrichomonadida</taxon>
        <taxon>Tritrichomonadidae</taxon>
        <taxon>Tritrichomonas</taxon>
    </lineage>
</organism>
<protein>
    <recommendedName>
        <fullName evidence="4">DUF3447 domain-containing protein</fullName>
    </recommendedName>
</protein>
<sequence>MSNISFIEDHLKKLKSILIILLDYLNKDDLDESILQNIINHLENQNILSEKYEFKEFLHLIAKLAKNYNRKHNMILKIEQLLTKLFDNITNNFTNFEIFLIFKSNKIILLFLIEKQIVIHDKFISQFITSYKYKERFYPQYFYPEFKSFYSNDLLEKIKPEVEEAIGDDISLFNERRKIGENHHHICHLIRNDLVDDFIEYMGKNNLKLSTTIEHSMFETNYFLTKQEIQSCWFSERKKLIPYLIEYAAFHGSIQIFKYLCLNKVTMSSDLSILAIHGNNNELFHVLEEYEDKMDIESCLNESIRCHNTDLVEYFKNMDSIDENYMALQCIHCYNIISLFNINFKFTKDPEFLYLFYENDYLYIVDLLLKEENLKFRTINVL</sequence>
<evidence type="ECO:0000313" key="2">
    <source>
        <dbReference type="EMBL" id="KAK8842026.1"/>
    </source>
</evidence>
<dbReference type="PANTHER" id="PTHR24159">
    <property type="match status" value="1"/>
</dbReference>
<reference evidence="1 3" key="1">
    <citation type="submission" date="2024-04" db="EMBL/GenBank/DDBJ databases">
        <title>Tritrichomonas musculus Genome.</title>
        <authorList>
            <person name="Alves-Ferreira E."/>
            <person name="Grigg M."/>
            <person name="Lorenzi H."/>
            <person name="Galac M."/>
        </authorList>
    </citation>
    <scope>NUCLEOTIDE SEQUENCE [LARGE SCALE GENOMIC DNA]</scope>
    <source>
        <strain evidence="1 3">EAF2021</strain>
    </source>
</reference>
<dbReference type="Proteomes" id="UP001470230">
    <property type="component" value="Unassembled WGS sequence"/>
</dbReference>
<dbReference type="EMBL" id="JAPFFF010000039">
    <property type="protein sequence ID" value="KAK8842026.1"/>
    <property type="molecule type" value="Genomic_DNA"/>
</dbReference>
<evidence type="ECO:0000313" key="1">
    <source>
        <dbReference type="EMBL" id="KAK8834598.1"/>
    </source>
</evidence>
<evidence type="ECO:0008006" key="4">
    <source>
        <dbReference type="Google" id="ProtNLM"/>
    </source>
</evidence>
<proteinExistence type="predicted"/>
<keyword evidence="3" id="KW-1185">Reference proteome</keyword>
<comment type="caution">
    <text evidence="1">The sequence shown here is derived from an EMBL/GenBank/DDBJ whole genome shotgun (WGS) entry which is preliminary data.</text>
</comment>
<name>A0ABR2GKY4_9EUKA</name>
<dbReference type="PANTHER" id="PTHR24159:SF5">
    <property type="entry name" value="ANK_REP_REGION DOMAIN-CONTAINING PROTEIN"/>
    <property type="match status" value="1"/>
</dbReference>
<dbReference type="EMBL" id="JAPFFF010000361">
    <property type="protein sequence ID" value="KAK8834598.1"/>
    <property type="molecule type" value="Genomic_DNA"/>
</dbReference>